<sequence length="85" mass="9445">MDPRRCFAWINIIHNIMKRNGKTHVSVSDPSFEGCVTRRTLLSCDWSIHVRVAAAPSNVRAALGRNRQVSRANVGQMNAIGAEEV</sequence>
<protein>
    <submittedName>
        <fullName evidence="1">Uncharacterized protein</fullName>
    </submittedName>
</protein>
<evidence type="ECO:0000313" key="1">
    <source>
        <dbReference type="EMBL" id="EYB91362.1"/>
    </source>
</evidence>
<reference evidence="2" key="1">
    <citation type="journal article" date="2015" name="Nat. Genet.">
        <title>The genome and transcriptome of the zoonotic hookworm Ancylostoma ceylanicum identify infection-specific gene families.</title>
        <authorList>
            <person name="Schwarz E.M."/>
            <person name="Hu Y."/>
            <person name="Antoshechkin I."/>
            <person name="Miller M.M."/>
            <person name="Sternberg P.W."/>
            <person name="Aroian R.V."/>
        </authorList>
    </citation>
    <scope>NUCLEOTIDE SEQUENCE</scope>
    <source>
        <strain evidence="2">HY135</strain>
    </source>
</reference>
<organism evidence="1 2">
    <name type="scientific">Ancylostoma ceylanicum</name>
    <dbReference type="NCBI Taxonomy" id="53326"/>
    <lineage>
        <taxon>Eukaryota</taxon>
        <taxon>Metazoa</taxon>
        <taxon>Ecdysozoa</taxon>
        <taxon>Nematoda</taxon>
        <taxon>Chromadorea</taxon>
        <taxon>Rhabditida</taxon>
        <taxon>Rhabditina</taxon>
        <taxon>Rhabditomorpha</taxon>
        <taxon>Strongyloidea</taxon>
        <taxon>Ancylostomatidae</taxon>
        <taxon>Ancylostomatinae</taxon>
        <taxon>Ancylostoma</taxon>
    </lineage>
</organism>
<comment type="caution">
    <text evidence="1">The sequence shown here is derived from an EMBL/GenBank/DDBJ whole genome shotgun (WGS) entry which is preliminary data.</text>
</comment>
<proteinExistence type="predicted"/>
<dbReference type="Proteomes" id="UP000024635">
    <property type="component" value="Unassembled WGS sequence"/>
</dbReference>
<evidence type="ECO:0000313" key="2">
    <source>
        <dbReference type="Proteomes" id="UP000024635"/>
    </source>
</evidence>
<name>A0A016SLY8_9BILA</name>
<dbReference type="AlphaFoldDB" id="A0A016SLY8"/>
<keyword evidence="2" id="KW-1185">Reference proteome</keyword>
<accession>A0A016SLY8</accession>
<dbReference type="EMBL" id="JARK01001543">
    <property type="protein sequence ID" value="EYB91362.1"/>
    <property type="molecule type" value="Genomic_DNA"/>
</dbReference>
<gene>
    <name evidence="1" type="primary">Acey_s0207.g2047</name>
    <name evidence="1" type="ORF">Y032_0207g2047</name>
</gene>